<name>A0ABV2ZH45_9ACTN</name>
<reference evidence="1 2" key="1">
    <citation type="submission" date="2024-06" db="EMBL/GenBank/DDBJ databases">
        <title>The Natural Products Discovery Center: Release of the First 8490 Sequenced Strains for Exploring Actinobacteria Biosynthetic Diversity.</title>
        <authorList>
            <person name="Kalkreuter E."/>
            <person name="Kautsar S.A."/>
            <person name="Yang D."/>
            <person name="Bader C.D."/>
            <person name="Teijaro C.N."/>
            <person name="Fluegel L."/>
            <person name="Davis C.M."/>
            <person name="Simpson J.R."/>
            <person name="Lauterbach L."/>
            <person name="Steele A.D."/>
            <person name="Gui C."/>
            <person name="Meng S."/>
            <person name="Li G."/>
            <person name="Viehrig K."/>
            <person name="Ye F."/>
            <person name="Su P."/>
            <person name="Kiefer A.F."/>
            <person name="Nichols A."/>
            <person name="Cepeda A.J."/>
            <person name="Yan W."/>
            <person name="Fan B."/>
            <person name="Jiang Y."/>
            <person name="Adhikari A."/>
            <person name="Zheng C.-J."/>
            <person name="Schuster L."/>
            <person name="Cowan T.M."/>
            <person name="Smanski M.J."/>
            <person name="Chevrette M.G."/>
            <person name="De Carvalho L.P.S."/>
            <person name="Shen B."/>
        </authorList>
    </citation>
    <scope>NUCLEOTIDE SEQUENCE [LARGE SCALE GENOMIC DNA]</scope>
    <source>
        <strain evidence="1 2">NPDC033843</strain>
    </source>
</reference>
<dbReference type="Proteomes" id="UP001550739">
    <property type="component" value="Unassembled WGS sequence"/>
</dbReference>
<evidence type="ECO:0000313" key="1">
    <source>
        <dbReference type="EMBL" id="MEU3781881.1"/>
    </source>
</evidence>
<protein>
    <submittedName>
        <fullName evidence="1">DUF5134 domain-containing protein</fullName>
    </submittedName>
</protein>
<accession>A0ABV2ZH45</accession>
<dbReference type="Pfam" id="PF17197">
    <property type="entry name" value="DUF5134"/>
    <property type="match status" value="1"/>
</dbReference>
<comment type="caution">
    <text evidence="1">The sequence shown here is derived from an EMBL/GenBank/DDBJ whole genome shotgun (WGS) entry which is preliminary data.</text>
</comment>
<keyword evidence="2" id="KW-1185">Reference proteome</keyword>
<organism evidence="1 2">
    <name type="scientific">Streptomyces sp. 900129855</name>
    <dbReference type="NCBI Taxonomy" id="3155129"/>
    <lineage>
        <taxon>Bacteria</taxon>
        <taxon>Bacillati</taxon>
        <taxon>Actinomycetota</taxon>
        <taxon>Actinomycetes</taxon>
        <taxon>Kitasatosporales</taxon>
        <taxon>Streptomycetaceae</taxon>
        <taxon>Streptomyces</taxon>
    </lineage>
</organism>
<sequence>MSATDVVNGMLTALFAAAAVHALRQTVLTRGSGWLGRGDTLLHTVMASATAVMPWHPIGEEPPPGRTAFFFATAALWFPLTAVVSRRGRESAGLVRRSPHAIGMAAMAWMPVRHGGVTDAQTDDTVTGVLTLCLLAYALQSLTRDMPTLRGAPGSVGNTDLGGPCDRFWHGSTAMGTAIMLLMHH</sequence>
<dbReference type="EMBL" id="JBEZVE010000007">
    <property type="protein sequence ID" value="MEU3781881.1"/>
    <property type="molecule type" value="Genomic_DNA"/>
</dbReference>
<gene>
    <name evidence="1" type="ORF">AB0E89_15045</name>
</gene>
<evidence type="ECO:0000313" key="2">
    <source>
        <dbReference type="Proteomes" id="UP001550739"/>
    </source>
</evidence>
<dbReference type="RefSeq" id="WP_334582071.1">
    <property type="nucleotide sequence ID" value="NZ_JBEZVE010000007.1"/>
</dbReference>
<dbReference type="InterPro" id="IPR033458">
    <property type="entry name" value="DUF5134"/>
</dbReference>
<proteinExistence type="predicted"/>